<feature type="domain" description="DDH" evidence="7">
    <location>
        <begin position="82"/>
        <end position="226"/>
    </location>
</feature>
<evidence type="ECO:0000256" key="4">
    <source>
        <dbReference type="ARBA" id="ARBA00022801"/>
    </source>
</evidence>
<evidence type="ECO:0000256" key="6">
    <source>
        <dbReference type="SAM" id="Coils"/>
    </source>
</evidence>
<dbReference type="InterPro" id="IPR003156">
    <property type="entry name" value="DHHA1_dom"/>
</dbReference>
<gene>
    <name evidence="11" type="ORF">J2Z40_001105</name>
</gene>
<keyword evidence="12" id="KW-1185">Reference proteome</keyword>
<evidence type="ECO:0000313" key="12">
    <source>
        <dbReference type="Proteomes" id="UP001519293"/>
    </source>
</evidence>
<feature type="domain" description="Single-stranded-DNA-specific exonuclease RecJ C-terminal" evidence="9">
    <location>
        <begin position="568"/>
        <end position="769"/>
    </location>
</feature>
<comment type="similarity">
    <text evidence="1">Belongs to the RecJ family.</text>
</comment>
<evidence type="ECO:0000313" key="11">
    <source>
        <dbReference type="EMBL" id="MBP2240548.1"/>
    </source>
</evidence>
<dbReference type="SUPFAM" id="SSF64182">
    <property type="entry name" value="DHH phosphoesterases"/>
    <property type="match status" value="1"/>
</dbReference>
<protein>
    <recommendedName>
        <fullName evidence="2">Single-stranded-DNA-specific exonuclease RecJ</fullName>
    </recommendedName>
</protein>
<dbReference type="GO" id="GO:0004527">
    <property type="term" value="F:exonuclease activity"/>
    <property type="evidence" value="ECO:0007669"/>
    <property type="project" value="UniProtKB-KW"/>
</dbReference>
<sequence length="787" mass="87689">MLHSKTRWIVRNPDAEKENQLIQELNISPLVASLLVNRGLETVESAQQFLFDKNADFHDPFLLMGMDTAVSRIKKAIKLEEHILIFGDYDADGVTSTSVMMKTLRELGANVDFYIPNRFTEGYGPNVPAFKHAAEIGVSLIITVDTGIAAVNEAKAASELGIDLIITDHHEPGPILPEAVAIIHPKLENSNYPFRELAGVGVAFKLAHALLGRVPEHLLELAAIGTIADLVSLKGENRLIAKKGIKKLQATSNVGLKSLLKLAGVETNTISEETIGFLIAPRLNAAGRLDSADPAVDLLLTEDVDEAEAIAEEIDQLNKNRQAIVSEIAEQAIREVEEKYPISENAVLVIGKEGWNAGVIGIVASKLVEKFYRPAIVLSYDLEKGIAKGSARSIIGFDLFKNLSACKEILPHFGGHPMAAGMTLSLSDVDDLRNRLNMAAKEQLTEGDFIPVTQLDGEIALSEIHLSSLEEMQMLSPYGMDNPKPKILIKDANINGMRRIGSEQNHLKMTLETDGYSLDGIGFGLGSAYEQISPSSKISIIGELSINEWNNIRKPQIFLQDLAIDRWQLFDVRGVKRLQSLVDIIPAQTKWIVFNQENIEKFQAYSKGNHVLISSIEEAIALELNNNHVILADLPSSKEMLISLFSKKNPARVYAHFYKEDSAYFSTVPTRDHFKWFYALVMKKGPIDLKRQGEDIAKFKGWSKEVIDYMSQVFFELDFVKINNGFISVNQVTQKRDLSESISYKKRQAQYALESELVYSSYQQLSEWFDEVIQGSVKFEEAMKEWT</sequence>
<keyword evidence="4 11" id="KW-0378">Hydrolase</keyword>
<evidence type="ECO:0000259" key="10">
    <source>
        <dbReference type="Pfam" id="PF17768"/>
    </source>
</evidence>
<dbReference type="InterPro" id="IPR001667">
    <property type="entry name" value="DDH_dom"/>
</dbReference>
<evidence type="ECO:0000259" key="8">
    <source>
        <dbReference type="Pfam" id="PF02272"/>
    </source>
</evidence>
<dbReference type="Pfam" id="PF10141">
    <property type="entry name" value="ssDNA-exonuc_C"/>
    <property type="match status" value="1"/>
</dbReference>
<dbReference type="InterPro" id="IPR041122">
    <property type="entry name" value="RecJ_OB"/>
</dbReference>
<evidence type="ECO:0000256" key="3">
    <source>
        <dbReference type="ARBA" id="ARBA00022722"/>
    </source>
</evidence>
<proteinExistence type="inferred from homology"/>
<evidence type="ECO:0000256" key="2">
    <source>
        <dbReference type="ARBA" id="ARBA00019841"/>
    </source>
</evidence>
<dbReference type="RefSeq" id="WP_066396307.1">
    <property type="nucleotide sequence ID" value="NZ_JAGIKZ010000004.1"/>
</dbReference>
<dbReference type="Gene3D" id="3.90.1640.30">
    <property type="match status" value="1"/>
</dbReference>
<dbReference type="Pfam" id="PF17768">
    <property type="entry name" value="RecJ_OB"/>
    <property type="match status" value="1"/>
</dbReference>
<dbReference type="InterPro" id="IPR018779">
    <property type="entry name" value="RecJ_C"/>
</dbReference>
<dbReference type="NCBIfam" id="TIGR00644">
    <property type="entry name" value="recJ"/>
    <property type="match status" value="1"/>
</dbReference>
<dbReference type="Proteomes" id="UP001519293">
    <property type="component" value="Unassembled WGS sequence"/>
</dbReference>
<organism evidence="11 12">
    <name type="scientific">Cytobacillus eiseniae</name>
    <dbReference type="NCBI Taxonomy" id="762947"/>
    <lineage>
        <taxon>Bacteria</taxon>
        <taxon>Bacillati</taxon>
        <taxon>Bacillota</taxon>
        <taxon>Bacilli</taxon>
        <taxon>Bacillales</taxon>
        <taxon>Bacillaceae</taxon>
        <taxon>Cytobacillus</taxon>
    </lineage>
</organism>
<dbReference type="InterPro" id="IPR038763">
    <property type="entry name" value="DHH_sf"/>
</dbReference>
<comment type="caution">
    <text evidence="11">The sequence shown here is derived from an EMBL/GenBank/DDBJ whole genome shotgun (WGS) entry which is preliminary data.</text>
</comment>
<dbReference type="PANTHER" id="PTHR30255">
    <property type="entry name" value="SINGLE-STRANDED-DNA-SPECIFIC EXONUCLEASE RECJ"/>
    <property type="match status" value="1"/>
</dbReference>
<dbReference type="Pfam" id="PF01368">
    <property type="entry name" value="DHH"/>
    <property type="match status" value="1"/>
</dbReference>
<evidence type="ECO:0000259" key="7">
    <source>
        <dbReference type="Pfam" id="PF01368"/>
    </source>
</evidence>
<feature type="domain" description="DHHA1" evidence="8">
    <location>
        <begin position="347"/>
        <end position="441"/>
    </location>
</feature>
<evidence type="ECO:0000256" key="1">
    <source>
        <dbReference type="ARBA" id="ARBA00005915"/>
    </source>
</evidence>
<name>A0ABS4RCV0_9BACI</name>
<feature type="coiled-coil region" evidence="6">
    <location>
        <begin position="300"/>
        <end position="327"/>
    </location>
</feature>
<keyword evidence="5 11" id="KW-0269">Exonuclease</keyword>
<dbReference type="PANTHER" id="PTHR30255:SF2">
    <property type="entry name" value="SINGLE-STRANDED-DNA-SPECIFIC EXONUCLEASE RECJ"/>
    <property type="match status" value="1"/>
</dbReference>
<keyword evidence="6" id="KW-0175">Coiled coil</keyword>
<accession>A0ABS4RCV0</accession>
<dbReference type="EMBL" id="JAGIKZ010000004">
    <property type="protein sequence ID" value="MBP2240548.1"/>
    <property type="molecule type" value="Genomic_DNA"/>
</dbReference>
<reference evidence="11 12" key="1">
    <citation type="submission" date="2021-03" db="EMBL/GenBank/DDBJ databases">
        <title>Genomic Encyclopedia of Type Strains, Phase IV (KMG-IV): sequencing the most valuable type-strain genomes for metagenomic binning, comparative biology and taxonomic classification.</title>
        <authorList>
            <person name="Goeker M."/>
        </authorList>
    </citation>
    <scope>NUCLEOTIDE SEQUENCE [LARGE SCALE GENOMIC DNA]</scope>
    <source>
        <strain evidence="11 12">DSM 26675</strain>
    </source>
</reference>
<evidence type="ECO:0000259" key="9">
    <source>
        <dbReference type="Pfam" id="PF10141"/>
    </source>
</evidence>
<keyword evidence="3" id="KW-0540">Nuclease</keyword>
<dbReference type="InterPro" id="IPR051673">
    <property type="entry name" value="SSDNA_exonuclease_RecJ"/>
</dbReference>
<feature type="domain" description="RecJ OB" evidence="10">
    <location>
        <begin position="455"/>
        <end position="561"/>
    </location>
</feature>
<dbReference type="Gene3D" id="3.10.310.30">
    <property type="match status" value="1"/>
</dbReference>
<dbReference type="Pfam" id="PF02272">
    <property type="entry name" value="DHHA1"/>
    <property type="match status" value="1"/>
</dbReference>
<dbReference type="InterPro" id="IPR004610">
    <property type="entry name" value="RecJ"/>
</dbReference>
<evidence type="ECO:0000256" key="5">
    <source>
        <dbReference type="ARBA" id="ARBA00022839"/>
    </source>
</evidence>